<keyword evidence="8" id="KW-1185">Reference proteome</keyword>
<accession>A0A1E3QIK3</accession>
<keyword evidence="2 5" id="KW-0732">Signal</keyword>
<keyword evidence="4" id="KW-1133">Transmembrane helix</keyword>
<dbReference type="Pfam" id="PF00085">
    <property type="entry name" value="Thioredoxin"/>
    <property type="match status" value="6"/>
</dbReference>
<evidence type="ECO:0000256" key="4">
    <source>
        <dbReference type="SAM" id="Phobius"/>
    </source>
</evidence>
<evidence type="ECO:0000256" key="3">
    <source>
        <dbReference type="SAM" id="MobiDB-lite"/>
    </source>
</evidence>
<feature type="compositionally biased region" description="Basic and acidic residues" evidence="3">
    <location>
        <begin position="152"/>
        <end position="176"/>
    </location>
</feature>
<feature type="domain" description="Thioredoxin" evidence="6">
    <location>
        <begin position="515"/>
        <end position="650"/>
    </location>
</feature>
<evidence type="ECO:0000259" key="6">
    <source>
        <dbReference type="PROSITE" id="PS51352"/>
    </source>
</evidence>
<feature type="chain" id="PRO_5009134263" description="Thioredoxin domain-containing protein" evidence="5">
    <location>
        <begin position="18"/>
        <end position="1563"/>
    </location>
</feature>
<dbReference type="STRING" id="984486.A0A1E3QIK3"/>
<comment type="similarity">
    <text evidence="1">Belongs to the protein disulfide isomerase family.</text>
</comment>
<dbReference type="Gene3D" id="3.40.30.10">
    <property type="entry name" value="Glutaredoxin"/>
    <property type="match status" value="6"/>
</dbReference>
<sequence>MGFTKIWFCLLTFFVLGKVISETSPFSQDLPPSLTLDTFGATIAEGLTFVEFYSPKCAGCRKIAPIWEATYKALQSDGKAYGVSMRQVNCDENGDLCSRENVPLYPLFMLYGPKGNANGFVEIYPADMARETELFLAYFLSHSLGKTPGTESKVEPKVEPRDEPKVEPKVGSEVKPKDSLEGLPDILTKTTFDAITEKGLVFVEFFSPLCGHCVHFAPQWKAMFDRFDLVAIDYGIVLRQVNCLELGDLCEREGVKHFPQFRLYGPDANGKSKMVDQFPLGSKRREEDFWPYLLEHSPNKEAVVKAGKVISVELKDKESKDAKNDKDVAKEPPKVDAKGAAKDSTNPQLVKDSLDAKTKQEPAKENAEDTKKTQPSTNQPAPGLPALLTLDTFDSVTAKGLVFVEFLSPFSSPSRDFAPTWKTIFDRFQPSSEAYGITMRQVNCIDSAALCEREGVTQFPQLSFYGPDTAHPEKGKLVDKLPVEPNRKEDDYWQSLFNHSPNKDAVISSGKALMLAPPKEAPKAAPKDLGFDMTGMPDYLNEKTFDETTAQGLVLIEFFSPYCSHCKDLFPTYKKIFQKFEPQSKAYGIQMRQVNCVESADLCSREKITGYPHFRLYGPDSDTKKGKFIEKYVGGHTEKDFFDYLLKVSPNKAAIEAENAVLLVKVPALLTVSTFYDTISKGPVFVEFYSLYCARCKVLAPFWEKAYQQTVGETLQLGVQMRQVNCVESGDLCSREQVLGFPVFRLYGPLEDGTGAVIETYLGEHTEAGFVKYVRELSKDPKAADPAKKEVKKDLAEAEVVPEVKKEPAKPAEIPAKPAEIPDEKSKPADTPDKKPSVETYNDKKAITDAVRPSDMDSEETGLENVGMPTMLTLKTFGKELSEGLTLVEFFSPYCHHCNALAPIWEATHKKFLTQGRELGIKMRQVNCVEEADLCGPKHLDIRAYPNIQLYGPSKDKRSGVKIETYPRGLKRTAAHLIKYMREAAAEFNADHFNLPGKSTLMTDLDMLNAIAGNIEKPIFVSFWPSTDVQFKKSVTKHSDNFIRCRDCYETRRKWDRLSNAQESVPLYHFNCVSHPKICSALGFGALKSDHGMGHNREAKMVAFLPKKVSGLSKIAYEYYPTVRDMLQFTGKLMVNYQYQETTAAKLEELNIKSNILPAKVKFPIGTSNSRVAFVYHYDKNTVVDEDFQIMGHMLEKVMELPFEIGLYKSSDPGIPALARLQHENMVELLNYNLTSAPYVFDKNMHTSLTLTSLPTLYCFKENTLASFTFQNFDPREIRDVDRLKGWMETNGFPAIHSLKPVNYHYYFNDELAQTNDKVLVTLVNSETQTPDDLNAIIRTLSVAQHEYSYMKAKYLYDDIVNQRLIKDKEVAALKGDAASKRMKQEISHALFEDYNLYFTYLDMAQDGYLVEEKGWDVFGSRFEKAKYEYNMGDVFIVDKNNKRYIDSAVTGDYLTANSYQLRQVFQYLLSGIKTSIEYPTDFAKSAWVPIKLTHSPYSDRLRFMDKVHQQGFFGYFVLCLGVLVAAFLGRRNLNAVYHLYKRSASRDRHYGILGKPASNKRD</sequence>
<feature type="domain" description="Thioredoxin" evidence="6">
    <location>
        <begin position="829"/>
        <end position="986"/>
    </location>
</feature>
<proteinExistence type="inferred from homology"/>
<dbReference type="Proteomes" id="UP000094336">
    <property type="component" value="Unassembled WGS sequence"/>
</dbReference>
<feature type="region of interest" description="Disordered" evidence="3">
    <location>
        <begin position="320"/>
        <end position="384"/>
    </location>
</feature>
<feature type="domain" description="Thioredoxin" evidence="6">
    <location>
        <begin position="152"/>
        <end position="298"/>
    </location>
</feature>
<feature type="domain" description="Thioredoxin" evidence="6">
    <location>
        <begin position="25"/>
        <end position="144"/>
    </location>
</feature>
<evidence type="ECO:0000313" key="8">
    <source>
        <dbReference type="Proteomes" id="UP000094336"/>
    </source>
</evidence>
<dbReference type="SUPFAM" id="SSF52833">
    <property type="entry name" value="Thioredoxin-like"/>
    <property type="match status" value="6"/>
</dbReference>
<dbReference type="EMBL" id="KV454440">
    <property type="protein sequence ID" value="ODQ77525.1"/>
    <property type="molecule type" value="Genomic_DNA"/>
</dbReference>
<organism evidence="7 8">
    <name type="scientific">Babjeviella inositovora NRRL Y-12698</name>
    <dbReference type="NCBI Taxonomy" id="984486"/>
    <lineage>
        <taxon>Eukaryota</taxon>
        <taxon>Fungi</taxon>
        <taxon>Dikarya</taxon>
        <taxon>Ascomycota</taxon>
        <taxon>Saccharomycotina</taxon>
        <taxon>Pichiomycetes</taxon>
        <taxon>Serinales incertae sedis</taxon>
        <taxon>Babjeviella</taxon>
    </lineage>
</organism>
<feature type="compositionally biased region" description="Basic and acidic residues" evidence="3">
    <location>
        <begin position="320"/>
        <end position="341"/>
    </location>
</feature>
<dbReference type="GeneID" id="30147817"/>
<dbReference type="RefSeq" id="XP_018982853.1">
    <property type="nucleotide sequence ID" value="XM_019129964.1"/>
</dbReference>
<dbReference type="PROSITE" id="PS51352">
    <property type="entry name" value="THIOREDOXIN_2"/>
    <property type="match status" value="6"/>
</dbReference>
<feature type="region of interest" description="Disordered" evidence="3">
    <location>
        <begin position="148"/>
        <end position="176"/>
    </location>
</feature>
<dbReference type="PANTHER" id="PTHR45672:SF3">
    <property type="entry name" value="THIOREDOXIN DOMAIN-CONTAINING PROTEIN 5"/>
    <property type="match status" value="1"/>
</dbReference>
<protein>
    <recommendedName>
        <fullName evidence="6">Thioredoxin domain-containing protein</fullName>
    </recommendedName>
</protein>
<keyword evidence="4" id="KW-0472">Membrane</keyword>
<dbReference type="PANTHER" id="PTHR45672">
    <property type="entry name" value="PROTEIN DISULFIDE-ISOMERASE C17H9.14C-RELATED"/>
    <property type="match status" value="1"/>
</dbReference>
<feature type="signal peptide" evidence="5">
    <location>
        <begin position="1"/>
        <end position="17"/>
    </location>
</feature>
<dbReference type="GO" id="GO:0003756">
    <property type="term" value="F:protein disulfide isomerase activity"/>
    <property type="evidence" value="ECO:0007669"/>
    <property type="project" value="TreeGrafter"/>
</dbReference>
<reference evidence="8" key="1">
    <citation type="submission" date="2016-05" db="EMBL/GenBank/DDBJ databases">
        <title>Comparative genomics of biotechnologically important yeasts.</title>
        <authorList>
            <consortium name="DOE Joint Genome Institute"/>
            <person name="Riley R."/>
            <person name="Haridas S."/>
            <person name="Wolfe K.H."/>
            <person name="Lopes M.R."/>
            <person name="Hittinger C.T."/>
            <person name="Goker M."/>
            <person name="Salamov A."/>
            <person name="Wisecaver J."/>
            <person name="Long T.M."/>
            <person name="Aerts A.L."/>
            <person name="Barry K."/>
            <person name="Choi C."/>
            <person name="Clum A."/>
            <person name="Coughlan A.Y."/>
            <person name="Deshpande S."/>
            <person name="Douglass A.P."/>
            <person name="Hanson S.J."/>
            <person name="Klenk H.-P."/>
            <person name="Labutti K."/>
            <person name="Lapidus A."/>
            <person name="Lindquist E."/>
            <person name="Lipzen A."/>
            <person name="Meier-Kolthoff J.P."/>
            <person name="Ohm R.A."/>
            <person name="Otillar R.P."/>
            <person name="Pangilinan J."/>
            <person name="Peng Y."/>
            <person name="Rokas A."/>
            <person name="Rosa C.A."/>
            <person name="Scheuner C."/>
            <person name="Sibirny A.A."/>
            <person name="Slot J.C."/>
            <person name="Stielow J.B."/>
            <person name="Sun H."/>
            <person name="Kurtzman C.P."/>
            <person name="Blackwell M."/>
            <person name="Grigoriev I.V."/>
            <person name="Jeffries T.W."/>
        </authorList>
    </citation>
    <scope>NUCLEOTIDE SEQUENCE [LARGE SCALE GENOMIC DNA]</scope>
    <source>
        <strain evidence="8">NRRL Y-12698</strain>
    </source>
</reference>
<feature type="region of interest" description="Disordered" evidence="3">
    <location>
        <begin position="783"/>
        <end position="839"/>
    </location>
</feature>
<feature type="compositionally biased region" description="Basic and acidic residues" evidence="3">
    <location>
        <begin position="820"/>
        <end position="839"/>
    </location>
</feature>
<gene>
    <name evidence="7" type="ORF">BABINDRAFT_163527</name>
</gene>
<dbReference type="InterPro" id="IPR036249">
    <property type="entry name" value="Thioredoxin-like_sf"/>
</dbReference>
<dbReference type="InterPro" id="IPR051063">
    <property type="entry name" value="PDI"/>
</dbReference>
<dbReference type="CDD" id="cd02961">
    <property type="entry name" value="PDI_a_family"/>
    <property type="match status" value="6"/>
</dbReference>
<feature type="compositionally biased region" description="Basic and acidic residues" evidence="3">
    <location>
        <begin position="783"/>
        <end position="810"/>
    </location>
</feature>
<name>A0A1E3QIK3_9ASCO</name>
<dbReference type="GO" id="GO:0006457">
    <property type="term" value="P:protein folding"/>
    <property type="evidence" value="ECO:0007669"/>
    <property type="project" value="TreeGrafter"/>
</dbReference>
<evidence type="ECO:0000256" key="5">
    <source>
        <dbReference type="SAM" id="SignalP"/>
    </source>
</evidence>
<dbReference type="InterPro" id="IPR013766">
    <property type="entry name" value="Thioredoxin_domain"/>
</dbReference>
<dbReference type="GO" id="GO:0005783">
    <property type="term" value="C:endoplasmic reticulum"/>
    <property type="evidence" value="ECO:0007669"/>
    <property type="project" value="TreeGrafter"/>
</dbReference>
<dbReference type="OrthoDB" id="72053at2759"/>
<evidence type="ECO:0000256" key="1">
    <source>
        <dbReference type="ARBA" id="ARBA00006347"/>
    </source>
</evidence>
<keyword evidence="4" id="KW-0812">Transmembrane</keyword>
<feature type="domain" description="Thioredoxin" evidence="6">
    <location>
        <begin position="651"/>
        <end position="779"/>
    </location>
</feature>
<feature type="domain" description="Thioredoxin" evidence="6">
    <location>
        <begin position="373"/>
        <end position="502"/>
    </location>
</feature>
<feature type="transmembrane region" description="Helical" evidence="4">
    <location>
        <begin position="1513"/>
        <end position="1530"/>
    </location>
</feature>
<feature type="compositionally biased region" description="Basic and acidic residues" evidence="3">
    <location>
        <begin position="352"/>
        <end position="372"/>
    </location>
</feature>
<evidence type="ECO:0000313" key="7">
    <source>
        <dbReference type="EMBL" id="ODQ77525.1"/>
    </source>
</evidence>
<evidence type="ECO:0000256" key="2">
    <source>
        <dbReference type="ARBA" id="ARBA00022729"/>
    </source>
</evidence>